<organism evidence="3 4">
    <name type="scientific">Calycomorphotria hydatis</name>
    <dbReference type="NCBI Taxonomy" id="2528027"/>
    <lineage>
        <taxon>Bacteria</taxon>
        <taxon>Pseudomonadati</taxon>
        <taxon>Planctomycetota</taxon>
        <taxon>Planctomycetia</taxon>
        <taxon>Planctomycetales</taxon>
        <taxon>Planctomycetaceae</taxon>
        <taxon>Calycomorphotria</taxon>
    </lineage>
</organism>
<dbReference type="InterPro" id="IPR038765">
    <property type="entry name" value="Papain-like_cys_pep_sf"/>
</dbReference>
<gene>
    <name evidence="3" type="ORF">V22_06470</name>
</gene>
<dbReference type="RefSeq" id="WP_145259742.1">
    <property type="nucleotide sequence ID" value="NZ_CP036316.1"/>
</dbReference>
<dbReference type="AlphaFoldDB" id="A0A517T4W4"/>
<dbReference type="Gene3D" id="3.10.620.30">
    <property type="match status" value="1"/>
</dbReference>
<keyword evidence="4" id="KW-1185">Reference proteome</keyword>
<feature type="region of interest" description="Disordered" evidence="1">
    <location>
        <begin position="36"/>
        <end position="72"/>
    </location>
</feature>
<dbReference type="SMART" id="SM00460">
    <property type="entry name" value="TGc"/>
    <property type="match status" value="1"/>
</dbReference>
<evidence type="ECO:0000259" key="2">
    <source>
        <dbReference type="SMART" id="SM00460"/>
    </source>
</evidence>
<dbReference type="Pfam" id="PF01841">
    <property type="entry name" value="Transglut_core"/>
    <property type="match status" value="1"/>
</dbReference>
<evidence type="ECO:0000313" key="3">
    <source>
        <dbReference type="EMBL" id="QDT63426.1"/>
    </source>
</evidence>
<dbReference type="OrthoDB" id="9804872at2"/>
<sequence>MAVLNGVRSWRFVVGTVSLCVLFGVIMTANGQIQITPGPSGAERERQQQTEASRQRQAKQPSQNVAAHAAPIPRQQDSWELVQLGGTRIGYTHMSIKPGPKPGLVATHAETRLTLKRFGQKMQIVTVLKTVEEDETGKLISFEHETRNPPASIQRRSGRVEGEFLHFVREVDGQNTARQIPWKSDWKSPSWQQRILTKQMISPKETIKFLAFMPEFEKEATVTIAAKNGKQDVKLFDGSTESLLPVTVVSSLLPTMPVTAYVNQQGEALVSESMLVGQTMRLDRVSASEALEQIAGDELDIAVKTLVDVMPLPRPHQTKKIVYRVTMESDDPTELLTTDPFQQVEREEGGARNWCLVTVTAVELPTGPVQLAKGVPGEEYLQPNSHIQSDDAHVVEHARRAAGSETDPVRIALAMEKYVSRELRSKNFSSGLATAAEVARSMEGDCTEHAVLLAAMLRTRKIPSRVAVGLVYLRGQGAMGAHMWTEAYLGDQWIPLDATLGNGGTGAGHLKLANSSFTDDGPAPLETFLPVMEFLGRATVEVVKVE</sequence>
<reference evidence="3 4" key="1">
    <citation type="submission" date="2019-02" db="EMBL/GenBank/DDBJ databases">
        <title>Deep-cultivation of Planctomycetes and their phenomic and genomic characterization uncovers novel biology.</title>
        <authorList>
            <person name="Wiegand S."/>
            <person name="Jogler M."/>
            <person name="Boedeker C."/>
            <person name="Pinto D."/>
            <person name="Vollmers J."/>
            <person name="Rivas-Marin E."/>
            <person name="Kohn T."/>
            <person name="Peeters S.H."/>
            <person name="Heuer A."/>
            <person name="Rast P."/>
            <person name="Oberbeckmann S."/>
            <person name="Bunk B."/>
            <person name="Jeske O."/>
            <person name="Meyerdierks A."/>
            <person name="Storesund J.E."/>
            <person name="Kallscheuer N."/>
            <person name="Luecker S."/>
            <person name="Lage O.M."/>
            <person name="Pohl T."/>
            <person name="Merkel B.J."/>
            <person name="Hornburger P."/>
            <person name="Mueller R.-W."/>
            <person name="Bruemmer F."/>
            <person name="Labrenz M."/>
            <person name="Spormann A.M."/>
            <person name="Op den Camp H."/>
            <person name="Overmann J."/>
            <person name="Amann R."/>
            <person name="Jetten M.S.M."/>
            <person name="Mascher T."/>
            <person name="Medema M.H."/>
            <person name="Devos D.P."/>
            <person name="Kaster A.-K."/>
            <person name="Ovreas L."/>
            <person name="Rohde M."/>
            <person name="Galperin M.Y."/>
            <person name="Jogler C."/>
        </authorList>
    </citation>
    <scope>NUCLEOTIDE SEQUENCE [LARGE SCALE GENOMIC DNA]</scope>
    <source>
        <strain evidence="3 4">V22</strain>
    </source>
</reference>
<feature type="domain" description="Transglutaminase-like" evidence="2">
    <location>
        <begin position="438"/>
        <end position="500"/>
    </location>
</feature>
<evidence type="ECO:0000313" key="4">
    <source>
        <dbReference type="Proteomes" id="UP000319976"/>
    </source>
</evidence>
<protein>
    <submittedName>
        <fullName evidence="3">Transglutaminase-like superfamily protein</fullName>
    </submittedName>
</protein>
<dbReference type="SUPFAM" id="SSF54001">
    <property type="entry name" value="Cysteine proteinases"/>
    <property type="match status" value="1"/>
</dbReference>
<dbReference type="EMBL" id="CP036316">
    <property type="protein sequence ID" value="QDT63426.1"/>
    <property type="molecule type" value="Genomic_DNA"/>
</dbReference>
<proteinExistence type="predicted"/>
<evidence type="ECO:0000256" key="1">
    <source>
        <dbReference type="SAM" id="MobiDB-lite"/>
    </source>
</evidence>
<accession>A0A517T4W4</accession>
<dbReference type="KEGG" id="chya:V22_06470"/>
<dbReference type="PANTHER" id="PTHR33490">
    <property type="entry name" value="BLR5614 PROTEIN-RELATED"/>
    <property type="match status" value="1"/>
</dbReference>
<name>A0A517T4W4_9PLAN</name>
<dbReference type="InterPro" id="IPR002931">
    <property type="entry name" value="Transglutaminase-like"/>
</dbReference>
<dbReference type="Proteomes" id="UP000319976">
    <property type="component" value="Chromosome"/>
</dbReference>